<comment type="subcellular location">
    <subcellularLocation>
        <location evidence="7">Plastid</location>
        <location evidence="7">Chloroplast thylakoid membrane</location>
    </subcellularLocation>
</comment>
<evidence type="ECO:0000256" key="6">
    <source>
        <dbReference type="PIRSR" id="PIRSR601344-1"/>
    </source>
</evidence>
<protein>
    <recommendedName>
        <fullName evidence="7">Chlorophyll a-b binding protein, chloroplastic</fullName>
    </recommendedName>
</protein>
<feature type="binding site" evidence="6">
    <location>
        <position position="247"/>
    </location>
    <ligand>
        <name>chlorophyll a</name>
        <dbReference type="ChEBI" id="CHEBI:58416"/>
        <label>1</label>
    </ligand>
</feature>
<dbReference type="OrthoDB" id="423598at2759"/>
<feature type="binding site" description="axial binding residue" evidence="6">
    <location>
        <position position="96"/>
    </location>
    <ligand>
        <name>chlorophyll b</name>
        <dbReference type="ChEBI" id="CHEBI:61721"/>
        <label>1</label>
    </ligand>
    <ligandPart>
        <name>Mg</name>
        <dbReference type="ChEBI" id="CHEBI:25107"/>
    </ligandPart>
</feature>
<keyword evidence="4 7" id="KW-0934">Plastid</keyword>
<name>A0A9D4TYA8_CHLVU</name>
<dbReference type="InterPro" id="IPR022796">
    <property type="entry name" value="Chloroa_b-bind"/>
</dbReference>
<comment type="similarity">
    <text evidence="7">Belongs to the light-harvesting chlorophyll a/b-binding (LHC) protein family.</text>
</comment>
<evidence type="ECO:0000256" key="7">
    <source>
        <dbReference type="RuleBase" id="RU363080"/>
    </source>
</evidence>
<dbReference type="Pfam" id="PF00504">
    <property type="entry name" value="Chloroa_b-bind"/>
    <property type="match status" value="1"/>
</dbReference>
<dbReference type="AlphaFoldDB" id="A0A9D4TYA8"/>
<comment type="caution">
    <text evidence="8">The sequence shown here is derived from an EMBL/GenBank/DDBJ whole genome shotgun (WGS) entry which is preliminary data.</text>
</comment>
<evidence type="ECO:0000313" key="8">
    <source>
        <dbReference type="EMBL" id="KAI3438028.1"/>
    </source>
</evidence>
<keyword evidence="1 6" id="KW-0148">Chlorophyll</keyword>
<dbReference type="GO" id="GO:0009523">
    <property type="term" value="C:photosystem II"/>
    <property type="evidence" value="ECO:0007669"/>
    <property type="project" value="UniProtKB-KW"/>
</dbReference>
<evidence type="ECO:0000256" key="2">
    <source>
        <dbReference type="ARBA" id="ARBA00022528"/>
    </source>
</evidence>
<dbReference type="Gene3D" id="1.10.3460.10">
    <property type="entry name" value="Chlorophyll a/b binding protein domain"/>
    <property type="match status" value="1"/>
</dbReference>
<keyword evidence="7" id="KW-0604">Photosystem II</keyword>
<feature type="binding site" evidence="6">
    <location>
        <position position="94"/>
    </location>
    <ligand>
        <name>chlorophyll a</name>
        <dbReference type="ChEBI" id="CHEBI:58416"/>
        <label>1</label>
    </ligand>
</feature>
<gene>
    <name evidence="8" type="ORF">D9Q98_000471</name>
</gene>
<evidence type="ECO:0000256" key="5">
    <source>
        <dbReference type="ARBA" id="ARBA00022991"/>
    </source>
</evidence>
<proteinExistence type="inferred from homology"/>
<evidence type="ECO:0000256" key="3">
    <source>
        <dbReference type="ARBA" id="ARBA00022531"/>
    </source>
</evidence>
<dbReference type="GO" id="GO:0009522">
    <property type="term" value="C:photosystem I"/>
    <property type="evidence" value="ECO:0007669"/>
    <property type="project" value="UniProtKB-KW"/>
</dbReference>
<dbReference type="EMBL" id="SIDB01000001">
    <property type="protein sequence ID" value="KAI3438028.1"/>
    <property type="molecule type" value="Genomic_DNA"/>
</dbReference>
<comment type="function">
    <text evidence="7">The light-harvesting complex (LHC) functions as a light receptor, it captures and delivers excitation energy to photosystems with which it is closely associated.</text>
</comment>
<feature type="binding site" evidence="6">
    <location>
        <position position="91"/>
    </location>
    <ligand>
        <name>chlorophyll a</name>
        <dbReference type="ChEBI" id="CHEBI:58416"/>
        <label>1</label>
    </ligand>
</feature>
<evidence type="ECO:0000313" key="9">
    <source>
        <dbReference type="Proteomes" id="UP001055712"/>
    </source>
</evidence>
<dbReference type="GO" id="GO:0009535">
    <property type="term" value="C:chloroplast thylakoid membrane"/>
    <property type="evidence" value="ECO:0007669"/>
    <property type="project" value="UniProtKB-SubCell"/>
</dbReference>
<keyword evidence="3 7" id="KW-0602">Photosynthesis</keyword>
<sequence length="267" mass="28303">MAAVAVAQMGAACSSKTAAFSGKSLRVNSVVRPQAVRRVVMAAAVERDLWFPGNTDVVPEYLDGSLVGDNGFDPLGLGSSPEQLAWNTHAEIFHGRLAMTGVAGILLTSLLHTGGANVPEWYEAGKVYLERNPNVSFGALLYTTILFSGFVEFKRLADIRNPGSQGSGILPADFKGTGGPQGRTEGGPYVGGRFFDPMGLCRGSPEQTLKYKWNELRNGRLAMVAFVGFAAQYAATGKGPIDNLLDHVASPTTVNFCTNGVSIPFIS</sequence>
<dbReference type="SUPFAM" id="SSF103511">
    <property type="entry name" value="Chlorophyll a-b binding protein"/>
    <property type="match status" value="1"/>
</dbReference>
<keyword evidence="7" id="KW-0603">Photosystem I</keyword>
<keyword evidence="5 7" id="KW-0157">Chromophore</keyword>
<dbReference type="PANTHER" id="PTHR21649">
    <property type="entry name" value="CHLOROPHYLL A/B BINDING PROTEIN"/>
    <property type="match status" value="1"/>
</dbReference>
<keyword evidence="2 7" id="KW-0150">Chloroplast</keyword>
<dbReference type="Proteomes" id="UP001055712">
    <property type="component" value="Unassembled WGS sequence"/>
</dbReference>
<feature type="binding site" evidence="6">
    <location>
        <position position="215"/>
    </location>
    <ligand>
        <name>chlorophyll a</name>
        <dbReference type="ChEBI" id="CHEBI:58416"/>
        <label>1</label>
    </ligand>
</feature>
<keyword evidence="9" id="KW-1185">Reference proteome</keyword>
<reference evidence="8" key="1">
    <citation type="journal article" date="2019" name="Plant J.">
        <title>Chlorella vulgaris genome assembly and annotation reveals the molecular basis for metabolic acclimation to high light conditions.</title>
        <authorList>
            <person name="Cecchin M."/>
            <person name="Marcolungo L."/>
            <person name="Rossato M."/>
            <person name="Girolomoni L."/>
            <person name="Cosentino E."/>
            <person name="Cuine S."/>
            <person name="Li-Beisson Y."/>
            <person name="Delledonne M."/>
            <person name="Ballottari M."/>
        </authorList>
    </citation>
    <scope>NUCLEOTIDE SEQUENCE</scope>
    <source>
        <strain evidence="8">211/11P</strain>
    </source>
</reference>
<reference evidence="8" key="2">
    <citation type="submission" date="2020-11" db="EMBL/GenBank/DDBJ databases">
        <authorList>
            <person name="Cecchin M."/>
            <person name="Marcolungo L."/>
            <person name="Rossato M."/>
            <person name="Girolomoni L."/>
            <person name="Cosentino E."/>
            <person name="Cuine S."/>
            <person name="Li-Beisson Y."/>
            <person name="Delledonne M."/>
            <person name="Ballottari M."/>
        </authorList>
    </citation>
    <scope>NUCLEOTIDE SEQUENCE</scope>
    <source>
        <strain evidence="8">211/11P</strain>
        <tissue evidence="8">Whole cell</tissue>
    </source>
</reference>
<evidence type="ECO:0000256" key="1">
    <source>
        <dbReference type="ARBA" id="ARBA00022494"/>
    </source>
</evidence>
<evidence type="ECO:0000256" key="4">
    <source>
        <dbReference type="ARBA" id="ARBA00022640"/>
    </source>
</evidence>
<feature type="binding site" evidence="6">
    <location>
        <position position="232"/>
    </location>
    <ligand>
        <name>chlorophyll a</name>
        <dbReference type="ChEBI" id="CHEBI:58416"/>
        <label>1</label>
    </ligand>
</feature>
<dbReference type="GO" id="GO:0016168">
    <property type="term" value="F:chlorophyll binding"/>
    <property type="evidence" value="ECO:0007669"/>
    <property type="project" value="UniProtKB-KW"/>
</dbReference>
<dbReference type="InterPro" id="IPR001344">
    <property type="entry name" value="Chloro_AB-bd_pln"/>
</dbReference>
<dbReference type="GO" id="GO:0009765">
    <property type="term" value="P:photosynthesis, light harvesting"/>
    <property type="evidence" value="ECO:0007669"/>
    <property type="project" value="InterPro"/>
</dbReference>
<feature type="binding site" description="axial binding residue" evidence="6">
    <location>
        <position position="220"/>
    </location>
    <ligand>
        <name>chlorophyll a</name>
        <dbReference type="ChEBI" id="CHEBI:58416"/>
        <label>4</label>
    </ligand>
    <ligandPart>
        <name>Mg</name>
        <dbReference type="ChEBI" id="CHEBI:25107"/>
    </ligandPart>
</feature>
<accession>A0A9D4TYA8</accession>
<keyword evidence="7" id="KW-0793">Thylakoid</keyword>
<organism evidence="8 9">
    <name type="scientific">Chlorella vulgaris</name>
    <name type="common">Green alga</name>
    <dbReference type="NCBI Taxonomy" id="3077"/>
    <lineage>
        <taxon>Eukaryota</taxon>
        <taxon>Viridiplantae</taxon>
        <taxon>Chlorophyta</taxon>
        <taxon>core chlorophytes</taxon>
        <taxon>Trebouxiophyceae</taxon>
        <taxon>Chlorellales</taxon>
        <taxon>Chlorellaceae</taxon>
        <taxon>Chlorella clade</taxon>
        <taxon>Chlorella</taxon>
    </lineage>
</organism>
<feature type="binding site" evidence="6">
    <location>
        <position position="218"/>
    </location>
    <ligand>
        <name>chlorophyll a</name>
        <dbReference type="ChEBI" id="CHEBI:58416"/>
        <label>1</label>
    </ligand>
</feature>